<dbReference type="EMBL" id="JAPDDR010000001">
    <property type="protein sequence ID" value="MCW1912300.1"/>
    <property type="molecule type" value="Genomic_DNA"/>
</dbReference>
<keyword evidence="3" id="KW-0732">Signal</keyword>
<comment type="similarity">
    <text evidence="1 3">Belongs to the type-B carboxylesterase/lipase family.</text>
</comment>
<dbReference type="PROSITE" id="PS00122">
    <property type="entry name" value="CARBOXYLESTERASE_B_1"/>
    <property type="match status" value="1"/>
</dbReference>
<evidence type="ECO:0000256" key="2">
    <source>
        <dbReference type="ARBA" id="ARBA00022801"/>
    </source>
</evidence>
<keyword evidence="2 3" id="KW-0378">Hydrolase</keyword>
<dbReference type="Gene3D" id="3.40.50.1820">
    <property type="entry name" value="alpha/beta hydrolase"/>
    <property type="match status" value="1"/>
</dbReference>
<dbReference type="Pfam" id="PF00135">
    <property type="entry name" value="COesterase"/>
    <property type="match status" value="1"/>
</dbReference>
<dbReference type="InterPro" id="IPR050309">
    <property type="entry name" value="Type-B_Carboxylest/Lipase"/>
</dbReference>
<evidence type="ECO:0000313" key="5">
    <source>
        <dbReference type="EMBL" id="MCW1912300.1"/>
    </source>
</evidence>
<reference evidence="5" key="1">
    <citation type="submission" date="2022-10" db="EMBL/GenBank/DDBJ databases">
        <title>Luteolibacter sp. GHJ8, whole genome shotgun sequencing project.</title>
        <authorList>
            <person name="Zhao G."/>
            <person name="Shen L."/>
        </authorList>
    </citation>
    <scope>NUCLEOTIDE SEQUENCE</scope>
    <source>
        <strain evidence="5">GHJ8</strain>
    </source>
</reference>
<organism evidence="5 6">
    <name type="scientific">Luteolibacter rhizosphaerae</name>
    <dbReference type="NCBI Taxonomy" id="2989719"/>
    <lineage>
        <taxon>Bacteria</taxon>
        <taxon>Pseudomonadati</taxon>
        <taxon>Verrucomicrobiota</taxon>
        <taxon>Verrucomicrobiia</taxon>
        <taxon>Verrucomicrobiales</taxon>
        <taxon>Verrucomicrobiaceae</taxon>
        <taxon>Luteolibacter</taxon>
    </lineage>
</organism>
<dbReference type="InterPro" id="IPR002018">
    <property type="entry name" value="CarbesteraseB"/>
</dbReference>
<evidence type="ECO:0000256" key="3">
    <source>
        <dbReference type="RuleBase" id="RU361235"/>
    </source>
</evidence>
<dbReference type="EC" id="3.1.1.-" evidence="3"/>
<dbReference type="InterPro" id="IPR000997">
    <property type="entry name" value="Cholinesterase"/>
</dbReference>
<dbReference type="Proteomes" id="UP001165653">
    <property type="component" value="Unassembled WGS sequence"/>
</dbReference>
<feature type="chain" id="PRO_5044964863" description="Carboxylic ester hydrolase" evidence="3">
    <location>
        <begin position="29"/>
        <end position="532"/>
    </location>
</feature>
<dbReference type="PANTHER" id="PTHR11559">
    <property type="entry name" value="CARBOXYLESTERASE"/>
    <property type="match status" value="1"/>
</dbReference>
<dbReference type="InterPro" id="IPR019826">
    <property type="entry name" value="Carboxylesterase_B_AS"/>
</dbReference>
<evidence type="ECO:0000256" key="1">
    <source>
        <dbReference type="ARBA" id="ARBA00005964"/>
    </source>
</evidence>
<dbReference type="RefSeq" id="WP_264510580.1">
    <property type="nucleotide sequence ID" value="NZ_JAPDDR010000001.1"/>
</dbReference>
<feature type="signal peptide" evidence="3">
    <location>
        <begin position="1"/>
        <end position="28"/>
    </location>
</feature>
<sequence length="532" mass="56297">MKSDSSTAFQSGLLALLAFGAIAWEADAATDGQLRVTGGIIEGKVMEDGMRVFKGIPFAAPPTGELRWKAPQAVLPWEGIRQAKDFGPAPEQGRALAALLGVPNRFNEDCLHLNVWTKASAASDKLPVMVWIYGGAFMNGSSSTPLYDGTRLASKGAVIVTINYRIGPLGFLAHPELGKEAGGVSGNYGILDQIAALRWVKENIASFGGDPGCITIFGESAGAFSVAYLASSPLAKGLFHRAIAQSGGSFAPGGKLGESGTMSKTLQAAEAEGQAFLKKLGVGSIAEARSLPAKKIVATSSSGGPGTAPVFDGKILPGDLHGLYQRGRFNDTPILIGNNSDEAAMFIFGSVSPADFVKQARERLGDSADGIVALYPHSSRAEATLSRKQLVADAAFSWHTWTWAGLQATKGKNDAYVYYFDHRPDPESDGANHAAEIAYVFANPPASGIFSKTPQSEDQATAETLSSYWVNFAKHGNPNGDGLPEWFPFTKSAPRAMLFGTETGMGSLPYAKRMRAWDSFFAGKREEASSKP</sequence>
<dbReference type="SUPFAM" id="SSF53474">
    <property type="entry name" value="alpha/beta-Hydrolases"/>
    <property type="match status" value="1"/>
</dbReference>
<protein>
    <recommendedName>
        <fullName evidence="3">Carboxylic ester hydrolase</fullName>
        <ecNumber evidence="3">3.1.1.-</ecNumber>
    </recommendedName>
</protein>
<keyword evidence="6" id="KW-1185">Reference proteome</keyword>
<comment type="caution">
    <text evidence="5">The sequence shown here is derived from an EMBL/GenBank/DDBJ whole genome shotgun (WGS) entry which is preliminary data.</text>
</comment>
<evidence type="ECO:0000313" key="6">
    <source>
        <dbReference type="Proteomes" id="UP001165653"/>
    </source>
</evidence>
<gene>
    <name evidence="5" type="ORF">OJ996_01865</name>
</gene>
<dbReference type="PRINTS" id="PR00878">
    <property type="entry name" value="CHOLNESTRASE"/>
</dbReference>
<name>A0ABT3FXK8_9BACT</name>
<feature type="domain" description="Carboxylesterase type B" evidence="4">
    <location>
        <begin position="33"/>
        <end position="517"/>
    </location>
</feature>
<dbReference type="InterPro" id="IPR029058">
    <property type="entry name" value="AB_hydrolase_fold"/>
</dbReference>
<accession>A0ABT3FXK8</accession>
<proteinExistence type="inferred from homology"/>
<evidence type="ECO:0000259" key="4">
    <source>
        <dbReference type="Pfam" id="PF00135"/>
    </source>
</evidence>